<feature type="compositionally biased region" description="Basic and acidic residues" evidence="1">
    <location>
        <begin position="104"/>
        <end position="123"/>
    </location>
</feature>
<dbReference type="AlphaFoldDB" id="A0A1I8C2E3"/>
<feature type="compositionally biased region" description="Basic and acidic residues" evidence="1">
    <location>
        <begin position="262"/>
        <end position="272"/>
    </location>
</feature>
<evidence type="ECO:0000256" key="1">
    <source>
        <dbReference type="SAM" id="MobiDB-lite"/>
    </source>
</evidence>
<name>A0A1I8C2E3_MELHA</name>
<feature type="compositionally biased region" description="Basic residues" evidence="1">
    <location>
        <begin position="281"/>
        <end position="298"/>
    </location>
</feature>
<protein>
    <submittedName>
        <fullName evidence="4">Uncharacterized protein</fullName>
    </submittedName>
</protein>
<proteinExistence type="predicted"/>
<feature type="chain" id="PRO_5009316406" evidence="2">
    <location>
        <begin position="29"/>
        <end position="309"/>
    </location>
</feature>
<evidence type="ECO:0000256" key="2">
    <source>
        <dbReference type="SAM" id="SignalP"/>
    </source>
</evidence>
<evidence type="ECO:0000313" key="4">
    <source>
        <dbReference type="WBParaSite" id="MhA1_Contig91.frz3.gene37"/>
    </source>
</evidence>
<feature type="compositionally biased region" description="Polar residues" evidence="1">
    <location>
        <begin position="64"/>
        <end position="75"/>
    </location>
</feature>
<dbReference type="WBParaSite" id="MhA1_Contig91.frz3.gene37">
    <property type="protein sequence ID" value="MhA1_Contig91.frz3.gene37"/>
    <property type="gene ID" value="MhA1_Contig91.frz3.gene37"/>
</dbReference>
<organism evidence="3 4">
    <name type="scientific">Meloidogyne hapla</name>
    <name type="common">Root-knot nematode worm</name>
    <dbReference type="NCBI Taxonomy" id="6305"/>
    <lineage>
        <taxon>Eukaryota</taxon>
        <taxon>Metazoa</taxon>
        <taxon>Ecdysozoa</taxon>
        <taxon>Nematoda</taxon>
        <taxon>Chromadorea</taxon>
        <taxon>Rhabditida</taxon>
        <taxon>Tylenchina</taxon>
        <taxon>Tylenchomorpha</taxon>
        <taxon>Tylenchoidea</taxon>
        <taxon>Meloidogynidae</taxon>
        <taxon>Meloidogyninae</taxon>
        <taxon>Meloidogyne</taxon>
    </lineage>
</organism>
<sequence>MSLMLPAFFLISWIVVLLLASVLFVVSCSKKKEKDTKFKSSQRGAKNNSKMDSKMGSRKIDSPRTASVYSQSQGGSPKKRKLSNSENLGHKLTPLETSWCSRSGTDDSDIKSRQTGQRAREQDPYEETATLELKERLLRELEATKSVGFWLTSSIFFYFQKKRSVPPTQITPTKSQTLTTSAMGKTAASITMGNTAASTTMGKTVASTTTRSAASLQKSTILEESKPVQANRAAGARSKTISQIGRGKEQSQEGENEVINPEGEKSTNKTEEVAETSVFGRVKKKFQQMKKPQPKKAKSLMSKNEKGGE</sequence>
<feature type="region of interest" description="Disordered" evidence="1">
    <location>
        <begin position="227"/>
        <end position="309"/>
    </location>
</feature>
<keyword evidence="3" id="KW-1185">Reference proteome</keyword>
<feature type="signal peptide" evidence="2">
    <location>
        <begin position="1"/>
        <end position="28"/>
    </location>
</feature>
<evidence type="ECO:0000313" key="3">
    <source>
        <dbReference type="Proteomes" id="UP000095281"/>
    </source>
</evidence>
<accession>A0A1I8C2E3</accession>
<feature type="region of interest" description="Disordered" evidence="1">
    <location>
        <begin position="35"/>
        <end position="125"/>
    </location>
</feature>
<keyword evidence="2" id="KW-0732">Signal</keyword>
<reference evidence="4" key="1">
    <citation type="submission" date="2016-11" db="UniProtKB">
        <authorList>
            <consortium name="WormBaseParasite"/>
        </authorList>
    </citation>
    <scope>IDENTIFICATION</scope>
</reference>
<dbReference type="Proteomes" id="UP000095281">
    <property type="component" value="Unplaced"/>
</dbReference>
<feature type="compositionally biased region" description="Basic and acidic residues" evidence="1">
    <location>
        <begin position="49"/>
        <end position="62"/>
    </location>
</feature>